<dbReference type="Proteomes" id="UP000249008">
    <property type="component" value="Chromosome 1"/>
</dbReference>
<dbReference type="GeneID" id="78456299"/>
<dbReference type="InterPro" id="IPR050678">
    <property type="entry name" value="DNA_Partitioning_ATPase"/>
</dbReference>
<organism evidence="2 3">
    <name type="scientific">Fusobacterium ulcerans</name>
    <dbReference type="NCBI Taxonomy" id="861"/>
    <lineage>
        <taxon>Bacteria</taxon>
        <taxon>Fusobacteriati</taxon>
        <taxon>Fusobacteriota</taxon>
        <taxon>Fusobacteriia</taxon>
        <taxon>Fusobacteriales</taxon>
        <taxon>Fusobacteriaceae</taxon>
        <taxon>Fusobacterium</taxon>
    </lineage>
</organism>
<proteinExistence type="predicted"/>
<dbReference type="RefSeq" id="WP_005980101.1">
    <property type="nucleotide sequence ID" value="NZ_CABKNW010000004.1"/>
</dbReference>
<evidence type="ECO:0000313" key="2">
    <source>
        <dbReference type="EMBL" id="SQJ03988.1"/>
    </source>
</evidence>
<dbReference type="InterPro" id="IPR025669">
    <property type="entry name" value="AAA_dom"/>
</dbReference>
<evidence type="ECO:0000259" key="1">
    <source>
        <dbReference type="Pfam" id="PF13614"/>
    </source>
</evidence>
<gene>
    <name evidence="2" type="primary">soj_3</name>
    <name evidence="2" type="ORF">NCTC12112_01751</name>
</gene>
<dbReference type="PANTHER" id="PTHR13696">
    <property type="entry name" value="P-LOOP CONTAINING NUCLEOSIDE TRIPHOSPHATE HYDROLASE"/>
    <property type="match status" value="1"/>
</dbReference>
<dbReference type="EMBL" id="LS483487">
    <property type="protein sequence ID" value="SQJ03988.1"/>
    <property type="molecule type" value="Genomic_DNA"/>
</dbReference>
<dbReference type="Gene3D" id="3.40.50.300">
    <property type="entry name" value="P-loop containing nucleotide triphosphate hydrolases"/>
    <property type="match status" value="1"/>
</dbReference>
<dbReference type="KEGG" id="ful:C4N20_15840"/>
<sequence>MGKMIAFKNNKGGVGKSWITLQVGHALVILFGYKVLIITSDTQNNILLFAGIDAEPGAGLESWVTKGDGDLIRLRENLYYIPLSVGVEISKKFKSNLKNTISQLKQEYDFILLDPNPTLRLDKEFTDEADYFIIPTFLDQATSQSMLNIINDTDKRKVKAVIPNRYTNTKKEKEYYNNLKDIFNSYDIYLSLPLAQSSTIGRLIDKGKTIWDVHNQDVAQFKQIIEDVLDVIV</sequence>
<dbReference type="PANTHER" id="PTHR13696:SF99">
    <property type="entry name" value="COBYRINIC ACID AC-DIAMIDE SYNTHASE"/>
    <property type="match status" value="1"/>
</dbReference>
<name>A0AAX2JAS1_9FUSO</name>
<evidence type="ECO:0000313" key="3">
    <source>
        <dbReference type="Proteomes" id="UP000249008"/>
    </source>
</evidence>
<dbReference type="AlphaFoldDB" id="A0AAX2JAS1"/>
<dbReference type="Pfam" id="PF13614">
    <property type="entry name" value="AAA_31"/>
    <property type="match status" value="1"/>
</dbReference>
<protein>
    <submittedName>
        <fullName evidence="2">Sporulation initiation inhibitor protein soj</fullName>
    </submittedName>
</protein>
<accession>A0AAX2JAS1</accession>
<feature type="domain" description="AAA" evidence="1">
    <location>
        <begin position="3"/>
        <end position="154"/>
    </location>
</feature>
<dbReference type="InterPro" id="IPR027417">
    <property type="entry name" value="P-loop_NTPase"/>
</dbReference>
<reference evidence="2 3" key="1">
    <citation type="submission" date="2018-06" db="EMBL/GenBank/DDBJ databases">
        <authorList>
            <consortium name="Pathogen Informatics"/>
            <person name="Doyle S."/>
        </authorList>
    </citation>
    <scope>NUCLEOTIDE SEQUENCE [LARGE SCALE GENOMIC DNA]</scope>
    <source>
        <strain evidence="2 3">NCTC12112</strain>
    </source>
</reference>
<dbReference type="SUPFAM" id="SSF52540">
    <property type="entry name" value="P-loop containing nucleoside triphosphate hydrolases"/>
    <property type="match status" value="1"/>
</dbReference>